<dbReference type="HAMAP" id="MF_00649">
    <property type="entry name" value="DNA_gyrase_inhibitor_YacG"/>
    <property type="match status" value="1"/>
</dbReference>
<feature type="binding site" evidence="3">
    <location>
        <position position="18"/>
    </location>
    <ligand>
        <name>Zn(2+)</name>
        <dbReference type="ChEBI" id="CHEBI:29105"/>
    </ligand>
</feature>
<feature type="binding site" evidence="3">
    <location>
        <position position="15"/>
    </location>
    <ligand>
        <name>Zn(2+)</name>
        <dbReference type="ChEBI" id="CHEBI:29105"/>
    </ligand>
</feature>
<comment type="caution">
    <text evidence="4">The sequence shown here is derived from an EMBL/GenBank/DDBJ whole genome shotgun (WGS) entry which is preliminary data.</text>
</comment>
<comment type="cofactor">
    <cofactor evidence="3">
        <name>Zn(2+)</name>
        <dbReference type="ChEBI" id="CHEBI:29105"/>
    </cofactor>
    <text evidence="3">Binds 1 zinc ion.</text>
</comment>
<evidence type="ECO:0000256" key="1">
    <source>
        <dbReference type="ARBA" id="ARBA00022723"/>
    </source>
</evidence>
<comment type="function">
    <text evidence="3">Inhibits all the catalytic activities of DNA gyrase by preventing its interaction with DNA. Acts by binding directly to the C-terminal domain of GyrB, which probably disrupts DNA binding by the gyrase.</text>
</comment>
<evidence type="ECO:0000313" key="4">
    <source>
        <dbReference type="EMBL" id="MDR7094481.1"/>
    </source>
</evidence>
<organism evidence="4 5">
    <name type="scientific">Hydrogenophaga laconesensis</name>
    <dbReference type="NCBI Taxonomy" id="1805971"/>
    <lineage>
        <taxon>Bacteria</taxon>
        <taxon>Pseudomonadati</taxon>
        <taxon>Pseudomonadota</taxon>
        <taxon>Betaproteobacteria</taxon>
        <taxon>Burkholderiales</taxon>
        <taxon>Comamonadaceae</taxon>
        <taxon>Hydrogenophaga</taxon>
    </lineage>
</organism>
<proteinExistence type="inferred from homology"/>
<dbReference type="Proteomes" id="UP001265550">
    <property type="component" value="Unassembled WGS sequence"/>
</dbReference>
<accession>A0ABU1VAG9</accession>
<dbReference type="Gene3D" id="3.30.50.10">
    <property type="entry name" value="Erythroid Transcription Factor GATA-1, subunit A"/>
    <property type="match status" value="1"/>
</dbReference>
<dbReference type="PANTHER" id="PTHR36150:SF1">
    <property type="entry name" value="DNA GYRASE INHIBITOR YACG"/>
    <property type="match status" value="1"/>
</dbReference>
<dbReference type="PANTHER" id="PTHR36150">
    <property type="entry name" value="DNA GYRASE INHIBITOR YACG"/>
    <property type="match status" value="1"/>
</dbReference>
<dbReference type="SUPFAM" id="SSF57716">
    <property type="entry name" value="Glucocorticoid receptor-like (DNA-binding domain)"/>
    <property type="match status" value="1"/>
</dbReference>
<feature type="binding site" evidence="3">
    <location>
        <position position="38"/>
    </location>
    <ligand>
        <name>Zn(2+)</name>
        <dbReference type="ChEBI" id="CHEBI:29105"/>
    </ligand>
</feature>
<feature type="binding site" evidence="3">
    <location>
        <position position="34"/>
    </location>
    <ligand>
        <name>Zn(2+)</name>
        <dbReference type="ChEBI" id="CHEBI:29105"/>
    </ligand>
</feature>
<evidence type="ECO:0000313" key="5">
    <source>
        <dbReference type="Proteomes" id="UP001265550"/>
    </source>
</evidence>
<gene>
    <name evidence="3" type="primary">yacG</name>
    <name evidence="4" type="ORF">J2X09_002222</name>
</gene>
<dbReference type="EMBL" id="JAVDWE010000005">
    <property type="protein sequence ID" value="MDR7094481.1"/>
    <property type="molecule type" value="Genomic_DNA"/>
</dbReference>
<dbReference type="Pfam" id="PF03884">
    <property type="entry name" value="YacG"/>
    <property type="match status" value="1"/>
</dbReference>
<comment type="similarity">
    <text evidence="3">Belongs to the DNA gyrase inhibitor YacG family.</text>
</comment>
<sequence>MGDTAGGTPIRTVRCPNCSGPSIYAPSNAYRPFCSERCKHMDLGAWANEEFSLPEKEGHNDPGFEQS</sequence>
<keyword evidence="5" id="KW-1185">Reference proteome</keyword>
<keyword evidence="1 3" id="KW-0479">Metal-binding</keyword>
<protein>
    <recommendedName>
        <fullName evidence="3">DNA gyrase inhibitor YacG</fullName>
    </recommendedName>
</protein>
<dbReference type="RefSeq" id="WP_204733480.1">
    <property type="nucleotide sequence ID" value="NZ_JAVDWE010000005.1"/>
</dbReference>
<evidence type="ECO:0000256" key="2">
    <source>
        <dbReference type="ARBA" id="ARBA00022833"/>
    </source>
</evidence>
<evidence type="ECO:0000256" key="3">
    <source>
        <dbReference type="HAMAP-Rule" id="MF_00649"/>
    </source>
</evidence>
<keyword evidence="2 3" id="KW-0862">Zinc</keyword>
<dbReference type="InterPro" id="IPR013088">
    <property type="entry name" value="Znf_NHR/GATA"/>
</dbReference>
<comment type="subunit">
    <text evidence="3">Interacts with GyrB.</text>
</comment>
<dbReference type="InterPro" id="IPR005584">
    <property type="entry name" value="DNA_gyrase_inhibitor_YacG"/>
</dbReference>
<name>A0ABU1VAG9_9BURK</name>
<reference evidence="4 5" key="1">
    <citation type="submission" date="2023-07" db="EMBL/GenBank/DDBJ databases">
        <title>Sorghum-associated microbial communities from plants grown in Nebraska, USA.</title>
        <authorList>
            <person name="Schachtman D."/>
        </authorList>
    </citation>
    <scope>NUCLEOTIDE SEQUENCE [LARGE SCALE GENOMIC DNA]</scope>
    <source>
        <strain evidence="4 5">BE240</strain>
    </source>
</reference>